<keyword evidence="3" id="KW-1185">Reference proteome</keyword>
<accession>A0A1H2DCI7</accession>
<dbReference type="EMBL" id="LT629758">
    <property type="protein sequence ID" value="SDT80468.1"/>
    <property type="molecule type" value="Genomic_DNA"/>
</dbReference>
<name>A0A1H2DCI7_9ACTN</name>
<organism evidence="2 3">
    <name type="scientific">Actinoplanes derwentensis</name>
    <dbReference type="NCBI Taxonomy" id="113562"/>
    <lineage>
        <taxon>Bacteria</taxon>
        <taxon>Bacillati</taxon>
        <taxon>Actinomycetota</taxon>
        <taxon>Actinomycetes</taxon>
        <taxon>Micromonosporales</taxon>
        <taxon>Micromonosporaceae</taxon>
        <taxon>Actinoplanes</taxon>
    </lineage>
</organism>
<sequence length="148" mass="16586">MAGELAAFARTVVTKLQEIRRMTEVSEDLERKIISVIGGITRLREQAASLTGVADRQMIRAMDRELSQVRRRLETFKHHAARGGHGSRYLIDRDDLAENVADAVDKAADYFRDEVSRADPSALRDRSRPSIISVRIDQGNDGSSRYAS</sequence>
<dbReference type="AlphaFoldDB" id="A0A1H2DCI7"/>
<protein>
    <submittedName>
        <fullName evidence="2">Uncharacterized protein</fullName>
    </submittedName>
</protein>
<evidence type="ECO:0000313" key="2">
    <source>
        <dbReference type="EMBL" id="SDT80468.1"/>
    </source>
</evidence>
<gene>
    <name evidence="2" type="ORF">SAMN04489716_9216</name>
</gene>
<dbReference type="Proteomes" id="UP000198688">
    <property type="component" value="Chromosome I"/>
</dbReference>
<evidence type="ECO:0000256" key="1">
    <source>
        <dbReference type="SAM" id="MobiDB-lite"/>
    </source>
</evidence>
<feature type="compositionally biased region" description="Basic and acidic residues" evidence="1">
    <location>
        <begin position="117"/>
        <end position="128"/>
    </location>
</feature>
<feature type="region of interest" description="Disordered" evidence="1">
    <location>
        <begin position="117"/>
        <end position="148"/>
    </location>
</feature>
<reference evidence="2 3" key="1">
    <citation type="submission" date="2016-10" db="EMBL/GenBank/DDBJ databases">
        <authorList>
            <person name="de Groot N.N."/>
        </authorList>
    </citation>
    <scope>NUCLEOTIDE SEQUENCE [LARGE SCALE GENOMIC DNA]</scope>
    <source>
        <strain evidence="2 3">DSM 43941</strain>
    </source>
</reference>
<evidence type="ECO:0000313" key="3">
    <source>
        <dbReference type="Proteomes" id="UP000198688"/>
    </source>
</evidence>
<proteinExistence type="predicted"/>